<dbReference type="GO" id="GO:0005886">
    <property type="term" value="C:plasma membrane"/>
    <property type="evidence" value="ECO:0007669"/>
    <property type="project" value="TreeGrafter"/>
</dbReference>
<sequence>MCCRLLTSFLYFFLFLHLVYSSIDFETEENRYGLSIPKDAKHRPEVLNRVDELRDQGSLLFGDVPENRCFCSYGHEAGVCDRNETCIKHPLAACYHAIELTYNASMKSMVTWHKYGCAPLEKGSDASHLTCHNAAHYRAKDFEDEEYDFNEITLSSFSKFFFLKAFFIFFAMSLLIFIFIYITRLWGFKKKKEKSKEDLMEKQPMLGIDDSGSGSGSGMCSLNERTVAQDLKIIKVIDQGRYGKVRTAEYRGSLVAVKTFNTTEEDSWKNERDVYQTQMLNHECILQFVAADINSEDSITQMLLITDYHELGSLYDYLRRENDLDLREAIELAYSSISGIDHLHNSVLGTGSRRKPEIAHRDLKSKNIIVKRPGFCCIADFGLAVRLENNKIMPEKVNIQVGTKRYMAPELLSKELNINVFEEFKRADIYSFALVMWEIARSCPHPCGRSSEAPKDASLSADSGLGASASNSSSLSKLYECPFEGMVKSDPSLEEMKVIVCDMNYRPEIPAFWRNPIEEPELNRYSQLIIDCWNGHPHRRHTALKVKKVLSGILGNLYTSQGTNLNKGFIPCKKESDSGIGSNGSSKERPILPVSFIQQV</sequence>
<evidence type="ECO:0000256" key="7">
    <source>
        <dbReference type="ARBA" id="ARBA00022729"/>
    </source>
</evidence>
<evidence type="ECO:0000256" key="11">
    <source>
        <dbReference type="ARBA" id="ARBA00022989"/>
    </source>
</evidence>
<dbReference type="GO" id="GO:0005524">
    <property type="term" value="F:ATP binding"/>
    <property type="evidence" value="ECO:0007669"/>
    <property type="project" value="UniProtKB-KW"/>
</dbReference>
<evidence type="ECO:0000256" key="4">
    <source>
        <dbReference type="ARBA" id="ARBA00022527"/>
    </source>
</evidence>
<keyword evidence="6 14" id="KW-0812">Transmembrane</keyword>
<dbReference type="InterPro" id="IPR000333">
    <property type="entry name" value="TGFB_receptor"/>
</dbReference>
<feature type="domain" description="Protein kinase" evidence="16">
    <location>
        <begin position="231"/>
        <end position="554"/>
    </location>
</feature>
<evidence type="ECO:0000313" key="19">
    <source>
        <dbReference type="WBParaSite" id="MBELARI_LOCUS1243"/>
    </source>
</evidence>
<keyword evidence="8" id="KW-0547">Nucleotide-binding</keyword>
<evidence type="ECO:0000256" key="3">
    <source>
        <dbReference type="ARBA" id="ARBA00012401"/>
    </source>
</evidence>
<proteinExistence type="inferred from homology"/>
<dbReference type="SUPFAM" id="SSF56112">
    <property type="entry name" value="Protein kinase-like (PK-like)"/>
    <property type="match status" value="1"/>
</dbReference>
<dbReference type="InterPro" id="IPR008271">
    <property type="entry name" value="Ser/Thr_kinase_AS"/>
</dbReference>
<evidence type="ECO:0000256" key="2">
    <source>
        <dbReference type="ARBA" id="ARBA00009605"/>
    </source>
</evidence>
<comment type="similarity">
    <text evidence="2">Belongs to the protein kinase superfamily. TKL Ser/Thr protein kinase family. TGFB receptor subfamily.</text>
</comment>
<dbReference type="EC" id="2.7.11.30" evidence="3"/>
<evidence type="ECO:0000256" key="6">
    <source>
        <dbReference type="ARBA" id="ARBA00022692"/>
    </source>
</evidence>
<evidence type="ECO:0000256" key="9">
    <source>
        <dbReference type="ARBA" id="ARBA00022777"/>
    </source>
</evidence>
<evidence type="ECO:0000256" key="14">
    <source>
        <dbReference type="SAM" id="Phobius"/>
    </source>
</evidence>
<dbReference type="Proteomes" id="UP000887575">
    <property type="component" value="Unassembled WGS sequence"/>
</dbReference>
<keyword evidence="13" id="KW-0675">Receptor</keyword>
<evidence type="ECO:0000256" key="8">
    <source>
        <dbReference type="ARBA" id="ARBA00022741"/>
    </source>
</evidence>
<evidence type="ECO:0000259" key="16">
    <source>
        <dbReference type="PROSITE" id="PS50011"/>
    </source>
</evidence>
<dbReference type="Gene3D" id="1.10.510.10">
    <property type="entry name" value="Transferase(Phosphotransferase) domain 1"/>
    <property type="match status" value="1"/>
</dbReference>
<keyword evidence="12 14" id="KW-0472">Membrane</keyword>
<dbReference type="PANTHER" id="PTHR23255">
    <property type="entry name" value="TRANSFORMING GROWTH FACTOR-BETA RECEPTOR TYPE I AND II"/>
    <property type="match status" value="1"/>
</dbReference>
<keyword evidence="10" id="KW-0067">ATP-binding</keyword>
<dbReference type="GO" id="GO:0004675">
    <property type="term" value="F:transmembrane receptor protein serine/threonine kinase activity"/>
    <property type="evidence" value="ECO:0007669"/>
    <property type="project" value="UniProtKB-EC"/>
</dbReference>
<dbReference type="Pfam" id="PF07714">
    <property type="entry name" value="PK_Tyr_Ser-Thr"/>
    <property type="match status" value="1"/>
</dbReference>
<dbReference type="WBParaSite" id="MBELARI_LOCUS1243">
    <property type="protein sequence ID" value="MBELARI_LOCUS1243"/>
    <property type="gene ID" value="MBELARI_LOCUS1243"/>
</dbReference>
<dbReference type="PROSITE" id="PS00108">
    <property type="entry name" value="PROTEIN_KINASE_ST"/>
    <property type="match status" value="1"/>
</dbReference>
<evidence type="ECO:0000256" key="15">
    <source>
        <dbReference type="SAM" id="SignalP"/>
    </source>
</evidence>
<feature type="chain" id="PRO_5041936724" description="receptor protein serine/threonine kinase" evidence="15">
    <location>
        <begin position="22"/>
        <end position="600"/>
    </location>
</feature>
<evidence type="ECO:0000256" key="10">
    <source>
        <dbReference type="ARBA" id="ARBA00022840"/>
    </source>
</evidence>
<dbReference type="PANTHER" id="PTHR23255:SF71">
    <property type="entry name" value="RECEPTOR PROTEIN SERINE_THREONINE KINASE"/>
    <property type="match status" value="1"/>
</dbReference>
<dbReference type="GO" id="GO:0071363">
    <property type="term" value="P:cellular response to growth factor stimulus"/>
    <property type="evidence" value="ECO:0007669"/>
    <property type="project" value="TreeGrafter"/>
</dbReference>
<feature type="domain" description="GS" evidence="17">
    <location>
        <begin position="197"/>
        <end position="230"/>
    </location>
</feature>
<keyword evidence="11 14" id="KW-1133">Transmembrane helix</keyword>
<dbReference type="InterPro" id="IPR011009">
    <property type="entry name" value="Kinase-like_dom_sf"/>
</dbReference>
<dbReference type="PROSITE" id="PS51256">
    <property type="entry name" value="GS"/>
    <property type="match status" value="1"/>
</dbReference>
<comment type="subcellular location">
    <subcellularLocation>
        <location evidence="1">Membrane</location>
        <topology evidence="1">Single-pass type I membrane protein</topology>
    </subcellularLocation>
</comment>
<dbReference type="PROSITE" id="PS50011">
    <property type="entry name" value="PROTEIN_KINASE_DOM"/>
    <property type="match status" value="1"/>
</dbReference>
<evidence type="ECO:0000256" key="12">
    <source>
        <dbReference type="ARBA" id="ARBA00023136"/>
    </source>
</evidence>
<dbReference type="InterPro" id="IPR001245">
    <property type="entry name" value="Ser-Thr/Tyr_kinase_cat_dom"/>
</dbReference>
<protein>
    <recommendedName>
        <fullName evidence="3">receptor protein serine/threonine kinase</fullName>
        <ecNumber evidence="3">2.7.11.30</ecNumber>
    </recommendedName>
</protein>
<keyword evidence="5" id="KW-0808">Transferase</keyword>
<dbReference type="AlphaFoldDB" id="A0AAF3EEN1"/>
<dbReference type="SMART" id="SM00220">
    <property type="entry name" value="S_TKc"/>
    <property type="match status" value="1"/>
</dbReference>
<dbReference type="InterPro" id="IPR003605">
    <property type="entry name" value="GS_dom"/>
</dbReference>
<feature type="transmembrane region" description="Helical" evidence="14">
    <location>
        <begin position="160"/>
        <end position="182"/>
    </location>
</feature>
<keyword evidence="18" id="KW-1185">Reference proteome</keyword>
<keyword evidence="9" id="KW-0418">Kinase</keyword>
<keyword evidence="4" id="KW-0723">Serine/threonine-protein kinase</keyword>
<keyword evidence="7 15" id="KW-0732">Signal</keyword>
<evidence type="ECO:0000256" key="1">
    <source>
        <dbReference type="ARBA" id="ARBA00004479"/>
    </source>
</evidence>
<organism evidence="18 19">
    <name type="scientific">Mesorhabditis belari</name>
    <dbReference type="NCBI Taxonomy" id="2138241"/>
    <lineage>
        <taxon>Eukaryota</taxon>
        <taxon>Metazoa</taxon>
        <taxon>Ecdysozoa</taxon>
        <taxon>Nematoda</taxon>
        <taxon>Chromadorea</taxon>
        <taxon>Rhabditida</taxon>
        <taxon>Rhabditina</taxon>
        <taxon>Rhabditomorpha</taxon>
        <taxon>Rhabditoidea</taxon>
        <taxon>Rhabditidae</taxon>
        <taxon>Mesorhabditinae</taxon>
        <taxon>Mesorhabditis</taxon>
    </lineage>
</organism>
<evidence type="ECO:0000259" key="17">
    <source>
        <dbReference type="PROSITE" id="PS51256"/>
    </source>
</evidence>
<reference evidence="19" key="1">
    <citation type="submission" date="2024-02" db="UniProtKB">
        <authorList>
            <consortium name="WormBaseParasite"/>
        </authorList>
    </citation>
    <scope>IDENTIFICATION</scope>
</reference>
<evidence type="ECO:0000256" key="5">
    <source>
        <dbReference type="ARBA" id="ARBA00022679"/>
    </source>
</evidence>
<dbReference type="InterPro" id="IPR000719">
    <property type="entry name" value="Prot_kinase_dom"/>
</dbReference>
<dbReference type="GO" id="GO:0043235">
    <property type="term" value="C:receptor complex"/>
    <property type="evidence" value="ECO:0007669"/>
    <property type="project" value="TreeGrafter"/>
</dbReference>
<feature type="signal peptide" evidence="15">
    <location>
        <begin position="1"/>
        <end position="21"/>
    </location>
</feature>
<evidence type="ECO:0000313" key="18">
    <source>
        <dbReference type="Proteomes" id="UP000887575"/>
    </source>
</evidence>
<name>A0AAF3EEN1_9BILA</name>
<evidence type="ECO:0000256" key="13">
    <source>
        <dbReference type="ARBA" id="ARBA00023170"/>
    </source>
</evidence>
<accession>A0AAF3EEN1</accession>
<dbReference type="Gene3D" id="3.30.200.20">
    <property type="entry name" value="Phosphorylase Kinase, domain 1"/>
    <property type="match status" value="1"/>
</dbReference>